<dbReference type="PANTHER" id="PTHR47706:SF1">
    <property type="entry name" value="CIPA-LIKE, PUTATIVE (AFU_ORTHOLOGUE AFUA_1G12460)-RELATED"/>
    <property type="match status" value="1"/>
</dbReference>
<dbReference type="EMBL" id="ML993581">
    <property type="protein sequence ID" value="KAF2172149.1"/>
    <property type="molecule type" value="Genomic_DNA"/>
</dbReference>
<organism evidence="4 5">
    <name type="scientific">Zasmidium cellare ATCC 36951</name>
    <dbReference type="NCBI Taxonomy" id="1080233"/>
    <lineage>
        <taxon>Eukaryota</taxon>
        <taxon>Fungi</taxon>
        <taxon>Dikarya</taxon>
        <taxon>Ascomycota</taxon>
        <taxon>Pezizomycotina</taxon>
        <taxon>Dothideomycetes</taxon>
        <taxon>Dothideomycetidae</taxon>
        <taxon>Mycosphaerellales</taxon>
        <taxon>Mycosphaerellaceae</taxon>
        <taxon>Zasmidium</taxon>
    </lineage>
</organism>
<reference evidence="4" key="1">
    <citation type="journal article" date="2020" name="Stud. Mycol.">
        <title>101 Dothideomycetes genomes: a test case for predicting lifestyles and emergence of pathogens.</title>
        <authorList>
            <person name="Haridas S."/>
            <person name="Albert R."/>
            <person name="Binder M."/>
            <person name="Bloem J."/>
            <person name="Labutti K."/>
            <person name="Salamov A."/>
            <person name="Andreopoulos B."/>
            <person name="Baker S."/>
            <person name="Barry K."/>
            <person name="Bills G."/>
            <person name="Bluhm B."/>
            <person name="Cannon C."/>
            <person name="Castanera R."/>
            <person name="Culley D."/>
            <person name="Daum C."/>
            <person name="Ezra D."/>
            <person name="Gonzalez J."/>
            <person name="Henrissat B."/>
            <person name="Kuo A."/>
            <person name="Liang C."/>
            <person name="Lipzen A."/>
            <person name="Lutzoni F."/>
            <person name="Magnuson J."/>
            <person name="Mondo S."/>
            <person name="Nolan M."/>
            <person name="Ohm R."/>
            <person name="Pangilinan J."/>
            <person name="Park H.-J."/>
            <person name="Ramirez L."/>
            <person name="Alfaro M."/>
            <person name="Sun H."/>
            <person name="Tritt A."/>
            <person name="Yoshinaga Y."/>
            <person name="Zwiers L.-H."/>
            <person name="Turgeon B."/>
            <person name="Goodwin S."/>
            <person name="Spatafora J."/>
            <person name="Crous P."/>
            <person name="Grigoriev I."/>
        </authorList>
    </citation>
    <scope>NUCLEOTIDE SEQUENCE</scope>
    <source>
        <strain evidence="4">ATCC 36951</strain>
    </source>
</reference>
<evidence type="ECO:0000256" key="1">
    <source>
        <dbReference type="ARBA" id="ARBA00022857"/>
    </source>
</evidence>
<keyword evidence="1" id="KW-0521">NADP</keyword>
<keyword evidence="5" id="KW-1185">Reference proteome</keyword>
<dbReference type="InterPro" id="IPR051609">
    <property type="entry name" value="NmrA/Isoflavone_reductase-like"/>
</dbReference>
<dbReference type="Pfam" id="PF05368">
    <property type="entry name" value="NmrA"/>
    <property type="match status" value="1"/>
</dbReference>
<dbReference type="InterPro" id="IPR008030">
    <property type="entry name" value="NmrA-like"/>
</dbReference>
<gene>
    <name evidence="4" type="ORF">M409DRAFT_17390</name>
</gene>
<evidence type="ECO:0000313" key="5">
    <source>
        <dbReference type="Proteomes" id="UP000799537"/>
    </source>
</evidence>
<accession>A0A6A6D231</accession>
<dbReference type="Proteomes" id="UP000799537">
    <property type="component" value="Unassembled WGS sequence"/>
</dbReference>
<sequence length="314" mass="34426">MSSSPIQKVALAGASGLLGTPMLHALLDAGFTVTVLTRHSSTATFPSSVAKVVHVNYEKLEDLTQALQGQDALVSTLTTFSISTQELLIDAAIAAGVKRFLPSEFGSDVSIPALRAMPMYKDKIEIDEYLRSRCAEQGVHMTWTAVYCSCFLDWGIDNKFYLNLQEKKCTLYDGGDFPTATSPTDWVGEAVVGVLRHADETANREVRVSGIDISQREILSIAQEVTGGAEGWTVTEASAQSTYDKSMEVFEKNPSNVWGWVMGMLVQGIFGKGFTRDFGGKTDNELLGLRRVKKEQVREYLERAVRTGKASKTF</sequence>
<dbReference type="GeneID" id="54557318"/>
<dbReference type="PANTHER" id="PTHR47706">
    <property type="entry name" value="NMRA-LIKE FAMILY PROTEIN"/>
    <property type="match status" value="1"/>
</dbReference>
<dbReference type="OrthoDB" id="9974981at2759"/>
<evidence type="ECO:0000313" key="4">
    <source>
        <dbReference type="EMBL" id="KAF2172149.1"/>
    </source>
</evidence>
<keyword evidence="2" id="KW-0560">Oxidoreductase</keyword>
<dbReference type="Gene3D" id="3.40.50.720">
    <property type="entry name" value="NAD(P)-binding Rossmann-like Domain"/>
    <property type="match status" value="1"/>
</dbReference>
<dbReference type="InterPro" id="IPR045312">
    <property type="entry name" value="PCBER-like"/>
</dbReference>
<dbReference type="GO" id="GO:0016491">
    <property type="term" value="F:oxidoreductase activity"/>
    <property type="evidence" value="ECO:0007669"/>
    <property type="project" value="UniProtKB-KW"/>
</dbReference>
<dbReference type="RefSeq" id="XP_033673038.1">
    <property type="nucleotide sequence ID" value="XM_033804046.1"/>
</dbReference>
<dbReference type="InterPro" id="IPR036291">
    <property type="entry name" value="NAD(P)-bd_dom_sf"/>
</dbReference>
<proteinExistence type="predicted"/>
<evidence type="ECO:0000259" key="3">
    <source>
        <dbReference type="Pfam" id="PF05368"/>
    </source>
</evidence>
<dbReference type="SUPFAM" id="SSF51735">
    <property type="entry name" value="NAD(P)-binding Rossmann-fold domains"/>
    <property type="match status" value="1"/>
</dbReference>
<protein>
    <recommendedName>
        <fullName evidence="3">NmrA-like domain-containing protein</fullName>
    </recommendedName>
</protein>
<dbReference type="AlphaFoldDB" id="A0A6A6D231"/>
<feature type="domain" description="NmrA-like" evidence="3">
    <location>
        <begin position="7"/>
        <end position="227"/>
    </location>
</feature>
<name>A0A6A6D231_ZASCE</name>
<evidence type="ECO:0000256" key="2">
    <source>
        <dbReference type="ARBA" id="ARBA00023002"/>
    </source>
</evidence>
<dbReference type="CDD" id="cd05259">
    <property type="entry name" value="PCBER_SDR_a"/>
    <property type="match status" value="1"/>
</dbReference>